<dbReference type="Gene3D" id="3.30.565.60">
    <property type="match status" value="1"/>
</dbReference>
<sequence>MYEFPEYFLDYREILDPSIRWTDRLQSSSGDWTGNLFDFFFRVYGKVVKDLKIPFKLEGITRVDDTPVHKALREALANCLVNTDFYVPRGIVIRKDEETIVMENPGSIRTGKEQMLKGGISDPRNKALMKMFNLIGIGERAGSGVPDIYSAWERQGWEQPEVIEEYGPDRTILKLSFVKKVAIKSGDKKVAIKSGDKKKVTKKTERQMETVLEYMLPDKEYKTSEIAEVIGVKESRARVLVNELAKRNKIKAIGKNKGRRYKIK</sequence>
<dbReference type="InterPro" id="IPR036388">
    <property type="entry name" value="WH-like_DNA-bd_sf"/>
</dbReference>
<dbReference type="PANTHER" id="PTHR30595">
    <property type="entry name" value="GLPR-RELATED TRANSCRIPTIONAL REPRESSOR"/>
    <property type="match status" value="1"/>
</dbReference>
<dbReference type="Proteomes" id="UP001305815">
    <property type="component" value="Chromosome"/>
</dbReference>
<name>A0ABM8IDN5_9FIRM</name>
<dbReference type="PANTHER" id="PTHR30595:SF6">
    <property type="entry name" value="SCHLAFEN ALBA-2 DOMAIN-CONTAINING PROTEIN"/>
    <property type="match status" value="1"/>
</dbReference>
<reference evidence="2" key="1">
    <citation type="journal article" date="2023" name="Int. J. Syst. Evol. Microbiol.">
        <title>Claveliimonas bilis gen. nov., sp. nov., deoxycholic acid-producing bacteria isolated from human faeces, and reclassification of Sellimonas monacensis Zenner et al. 2021 as Claveliimonas monacensis comb. nov.</title>
        <authorList>
            <person name="Hisatomi A."/>
            <person name="Kastawa N.W.E.P.G."/>
            <person name="Song I."/>
            <person name="Ohkuma M."/>
            <person name="Fukiya S."/>
            <person name="Sakamoto M."/>
        </authorList>
    </citation>
    <scope>NUCLEOTIDE SEQUENCE [LARGE SCALE GENOMIC DNA]</scope>
    <source>
        <strain evidence="2">12BBH14</strain>
    </source>
</reference>
<dbReference type="Gene3D" id="1.10.10.10">
    <property type="entry name" value="Winged helix-like DNA-binding domain superfamily/Winged helix DNA-binding domain"/>
    <property type="match status" value="1"/>
</dbReference>
<evidence type="ECO:0000313" key="2">
    <source>
        <dbReference type="Proteomes" id="UP001305815"/>
    </source>
</evidence>
<keyword evidence="2" id="KW-1185">Reference proteome</keyword>
<gene>
    <name evidence="1" type="ORF">Lac1_26590</name>
</gene>
<protein>
    <recommendedName>
        <fullName evidence="3">ATP-dependent DNA helicase RecG C-terminal domain-containing protein</fullName>
    </recommendedName>
</protein>
<accession>A0ABM8IDN5</accession>
<dbReference type="Pfam" id="PF13749">
    <property type="entry name" value="HATPase_c_4"/>
    <property type="match status" value="1"/>
</dbReference>
<dbReference type="InterPro" id="IPR038475">
    <property type="entry name" value="RecG_C_sf"/>
</dbReference>
<dbReference type="EMBL" id="AP027742">
    <property type="protein sequence ID" value="BDZ78476.1"/>
    <property type="molecule type" value="Genomic_DNA"/>
</dbReference>
<evidence type="ECO:0008006" key="3">
    <source>
        <dbReference type="Google" id="ProtNLM"/>
    </source>
</evidence>
<organism evidence="1 2">
    <name type="scientific">Claveliimonas bilis</name>
    <dbReference type="NCBI Taxonomy" id="3028070"/>
    <lineage>
        <taxon>Bacteria</taxon>
        <taxon>Bacillati</taxon>
        <taxon>Bacillota</taxon>
        <taxon>Clostridia</taxon>
        <taxon>Lachnospirales</taxon>
        <taxon>Lachnospiraceae</taxon>
        <taxon>Claveliimonas</taxon>
    </lineage>
</organism>
<evidence type="ECO:0000313" key="1">
    <source>
        <dbReference type="EMBL" id="BDZ78476.1"/>
    </source>
</evidence>
<proteinExistence type="predicted"/>